<feature type="transmembrane region" description="Helical" evidence="2">
    <location>
        <begin position="32"/>
        <end position="54"/>
    </location>
</feature>
<keyword evidence="2" id="KW-0812">Transmembrane</keyword>
<dbReference type="OMA" id="CRDAHEL"/>
<feature type="compositionally biased region" description="Basic residues" evidence="1">
    <location>
        <begin position="72"/>
        <end position="82"/>
    </location>
</feature>
<proteinExistence type="predicted"/>
<keyword evidence="2" id="KW-1133">Transmembrane helix</keyword>
<feature type="region of interest" description="Disordered" evidence="1">
    <location>
        <begin position="62"/>
        <end position="139"/>
    </location>
</feature>
<protein>
    <submittedName>
        <fullName evidence="3">Uncharacterized protein</fullName>
    </submittedName>
</protein>
<name>A0A7N0TZA5_KALFE</name>
<evidence type="ECO:0000313" key="3">
    <source>
        <dbReference type="EnsemblPlants" id="Kaladp0048s0746.1.v1.1"/>
    </source>
</evidence>
<keyword evidence="4" id="KW-1185">Reference proteome</keyword>
<reference evidence="3" key="1">
    <citation type="submission" date="2021-01" db="UniProtKB">
        <authorList>
            <consortium name="EnsemblPlants"/>
        </authorList>
    </citation>
    <scope>IDENTIFICATION</scope>
</reference>
<dbReference type="AlphaFoldDB" id="A0A7N0TZA5"/>
<organism evidence="3 4">
    <name type="scientific">Kalanchoe fedtschenkoi</name>
    <name type="common">Lavender scallops</name>
    <name type="synonym">South American air plant</name>
    <dbReference type="NCBI Taxonomy" id="63787"/>
    <lineage>
        <taxon>Eukaryota</taxon>
        <taxon>Viridiplantae</taxon>
        <taxon>Streptophyta</taxon>
        <taxon>Embryophyta</taxon>
        <taxon>Tracheophyta</taxon>
        <taxon>Spermatophyta</taxon>
        <taxon>Magnoliopsida</taxon>
        <taxon>eudicotyledons</taxon>
        <taxon>Gunneridae</taxon>
        <taxon>Pentapetalae</taxon>
        <taxon>Saxifragales</taxon>
        <taxon>Crassulaceae</taxon>
        <taxon>Kalanchoe</taxon>
    </lineage>
</organism>
<sequence>MCSPSDFSSFFSSSSSLSLVLSWLPIMSPILSSQGVVLATAMAAVSGTVVLLAFRHQKMAHTPRPCLTSDGKRRKKKKKKKVHFADDVVEPSGDGVEFRKRHRKVRSSSSSCQPPLPPSDSNWDGGRQSVSGGKAEGRITGMPANRVALYNGMLRDRVGHRLGYSC</sequence>
<evidence type="ECO:0000256" key="2">
    <source>
        <dbReference type="SAM" id="Phobius"/>
    </source>
</evidence>
<evidence type="ECO:0000313" key="4">
    <source>
        <dbReference type="Proteomes" id="UP000594263"/>
    </source>
</evidence>
<dbReference type="Proteomes" id="UP000594263">
    <property type="component" value="Unplaced"/>
</dbReference>
<dbReference type="PANTHER" id="PTHR33564">
    <property type="entry name" value="TRANSMEMBRANE PROTEIN"/>
    <property type="match status" value="1"/>
</dbReference>
<dbReference type="Gramene" id="Kaladp0048s0746.1.v1.1">
    <property type="protein sequence ID" value="Kaladp0048s0746.1.v1.1"/>
    <property type="gene ID" value="Kaladp0048s0746.v1.1"/>
</dbReference>
<dbReference type="EnsemblPlants" id="Kaladp0048s0746.1.v1.1">
    <property type="protein sequence ID" value="Kaladp0048s0746.1.v1.1"/>
    <property type="gene ID" value="Kaladp0048s0746.v1.1"/>
</dbReference>
<dbReference type="PANTHER" id="PTHR33564:SF11">
    <property type="entry name" value="OS06G0604600 PROTEIN"/>
    <property type="match status" value="1"/>
</dbReference>
<accession>A0A7N0TZA5</accession>
<keyword evidence="2" id="KW-0472">Membrane</keyword>
<evidence type="ECO:0000256" key="1">
    <source>
        <dbReference type="SAM" id="MobiDB-lite"/>
    </source>
</evidence>